<keyword evidence="4 6" id="KW-1133">Transmembrane helix</keyword>
<evidence type="ECO:0000256" key="4">
    <source>
        <dbReference type="ARBA" id="ARBA00022989"/>
    </source>
</evidence>
<dbReference type="AlphaFoldDB" id="A0A0M0J4A2"/>
<evidence type="ECO:0000256" key="5">
    <source>
        <dbReference type="ARBA" id="ARBA00023136"/>
    </source>
</evidence>
<dbReference type="Proteomes" id="UP000037460">
    <property type="component" value="Unassembled WGS sequence"/>
</dbReference>
<keyword evidence="3 6" id="KW-0812">Transmembrane</keyword>
<protein>
    <submittedName>
        <fullName evidence="8">Cargo receptor for soluble protein</fullName>
    </submittedName>
</protein>
<feature type="signal peptide" evidence="7">
    <location>
        <begin position="1"/>
        <end position="18"/>
    </location>
</feature>
<feature type="transmembrane region" description="Helical" evidence="6">
    <location>
        <begin position="442"/>
        <end position="461"/>
    </location>
</feature>
<dbReference type="Pfam" id="PF02077">
    <property type="entry name" value="SURF4"/>
    <property type="match status" value="1"/>
</dbReference>
<name>A0A0M0J4A2_9EUKA</name>
<keyword evidence="7" id="KW-0732">Signal</keyword>
<sequence length="505" mass="54382">MTVLMFIIAIACLPCAAAGNTLPGPLDLSNSITPTLSMSKTLASGLAIGGTFNTNGELNVQATYKDDAYSGGRFKLTNLRTLEWRKLVLLPGILDAATKLEMRSALDLRTWRPTVEAKLGLRRKFASSGLSLIHRVELARGCSLDVGATLTLPEELRLATTAGAGLRELAQAARVGVELDTLEVSVDLDEALEAQATLFSERMDLESPGRELVDVDELESEHFSRAKVPTATTASTILSCVATLFTVLTYLEDSIRCITMWNEQLAFIAKHVGLPSSIAGAMLLFVAGVQLVSPIIIIPTAAVPRMAVPVMIVTCAIAFTVILQPILFNQLTNVELLTLSMAQLGACGIVFAEAHFVAYPRKSPFATHLASADHYKAATIVPWIQLLSRVMLTVDLALVFGLRLSEMFYSDDSGIVVGIASTTYILILLAGLMVWLGYKTQACACIIALAVFTDAFVRFPFWEGGRNADHKRFHFFQAMTPVGGLLLLVALGPGRFSVDAASKSK</sequence>
<evidence type="ECO:0000313" key="9">
    <source>
        <dbReference type="Proteomes" id="UP000037460"/>
    </source>
</evidence>
<feature type="transmembrane region" description="Helical" evidence="6">
    <location>
        <begin position="380"/>
        <end position="402"/>
    </location>
</feature>
<reference evidence="9" key="1">
    <citation type="journal article" date="2015" name="PLoS Genet.">
        <title>Genome Sequence and Transcriptome Analyses of Chrysochromulina tobin: Metabolic Tools for Enhanced Algal Fitness in the Prominent Order Prymnesiales (Haptophyceae).</title>
        <authorList>
            <person name="Hovde B.T."/>
            <person name="Deodato C.R."/>
            <person name="Hunsperger H.M."/>
            <person name="Ryken S.A."/>
            <person name="Yost W."/>
            <person name="Jha R.K."/>
            <person name="Patterson J."/>
            <person name="Monnat R.J. Jr."/>
            <person name="Barlow S.B."/>
            <person name="Starkenburg S.R."/>
            <person name="Cattolico R.A."/>
        </authorList>
    </citation>
    <scope>NUCLEOTIDE SEQUENCE</scope>
    <source>
        <strain evidence="9">CCMP291</strain>
    </source>
</reference>
<keyword evidence="5 6" id="KW-0472">Membrane</keyword>
<feature type="transmembrane region" description="Helical" evidence="6">
    <location>
        <begin position="340"/>
        <end position="359"/>
    </location>
</feature>
<proteinExistence type="inferred from homology"/>
<comment type="caution">
    <text evidence="8">The sequence shown here is derived from an EMBL/GenBank/DDBJ whole genome shotgun (WGS) entry which is preliminary data.</text>
</comment>
<dbReference type="InterPro" id="IPR002995">
    <property type="entry name" value="Surf4"/>
</dbReference>
<evidence type="ECO:0000256" key="3">
    <source>
        <dbReference type="ARBA" id="ARBA00022692"/>
    </source>
</evidence>
<comment type="subcellular location">
    <subcellularLocation>
        <location evidence="1">Membrane</location>
        <topology evidence="1">Multi-pass membrane protein</topology>
    </subcellularLocation>
</comment>
<feature type="transmembrane region" description="Helical" evidence="6">
    <location>
        <begin position="473"/>
        <end position="496"/>
    </location>
</feature>
<keyword evidence="9" id="KW-1185">Reference proteome</keyword>
<organism evidence="8 9">
    <name type="scientific">Chrysochromulina tobinii</name>
    <dbReference type="NCBI Taxonomy" id="1460289"/>
    <lineage>
        <taxon>Eukaryota</taxon>
        <taxon>Haptista</taxon>
        <taxon>Haptophyta</taxon>
        <taxon>Prymnesiophyceae</taxon>
        <taxon>Prymnesiales</taxon>
        <taxon>Chrysochromulinaceae</taxon>
        <taxon>Chrysochromulina</taxon>
    </lineage>
</organism>
<feature type="transmembrane region" description="Helical" evidence="6">
    <location>
        <begin position="414"/>
        <end position="435"/>
    </location>
</feature>
<dbReference type="EMBL" id="JWZX01003363">
    <property type="protein sequence ID" value="KOO21431.1"/>
    <property type="molecule type" value="Genomic_DNA"/>
</dbReference>
<evidence type="ECO:0000256" key="2">
    <source>
        <dbReference type="ARBA" id="ARBA00006945"/>
    </source>
</evidence>
<evidence type="ECO:0000256" key="7">
    <source>
        <dbReference type="SAM" id="SignalP"/>
    </source>
</evidence>
<dbReference type="GO" id="GO:0016020">
    <property type="term" value="C:membrane"/>
    <property type="evidence" value="ECO:0007669"/>
    <property type="project" value="UniProtKB-SubCell"/>
</dbReference>
<comment type="similarity">
    <text evidence="2">Belongs to the SURF4 family.</text>
</comment>
<keyword evidence="8" id="KW-0675">Receptor</keyword>
<feature type="chain" id="PRO_5005601382" evidence="7">
    <location>
        <begin position="19"/>
        <end position="505"/>
    </location>
</feature>
<evidence type="ECO:0000313" key="8">
    <source>
        <dbReference type="EMBL" id="KOO21431.1"/>
    </source>
</evidence>
<evidence type="ECO:0000256" key="1">
    <source>
        <dbReference type="ARBA" id="ARBA00004141"/>
    </source>
</evidence>
<accession>A0A0M0J4A2</accession>
<gene>
    <name evidence="8" type="ORF">Ctob_002979</name>
</gene>
<evidence type="ECO:0000256" key="6">
    <source>
        <dbReference type="SAM" id="Phobius"/>
    </source>
</evidence>
<dbReference type="OrthoDB" id="7859621at2759"/>
<feature type="transmembrane region" description="Helical" evidence="6">
    <location>
        <begin position="278"/>
        <end position="298"/>
    </location>
</feature>
<feature type="transmembrane region" description="Helical" evidence="6">
    <location>
        <begin position="310"/>
        <end position="328"/>
    </location>
</feature>